<evidence type="ECO:0000259" key="6">
    <source>
        <dbReference type="PROSITE" id="PS51192"/>
    </source>
</evidence>
<dbReference type="HOGENOM" id="CLU_002902_4_1_11"/>
<dbReference type="SMART" id="SM01142">
    <property type="entry name" value="DSHCT"/>
    <property type="match status" value="1"/>
</dbReference>
<reference evidence="8 9" key="1">
    <citation type="submission" date="2011-10" db="EMBL/GenBank/DDBJ databases">
        <title>The Genome Sequence of Actinomyces graevenitzii C83.</title>
        <authorList>
            <consortium name="The Broad Institute Genome Sequencing Platform"/>
            <consortium name="The Broad Institute Genome Sequencing Center for Infectious Disease"/>
            <person name="Earl A."/>
            <person name="Ward D."/>
            <person name="Feldgarden M."/>
            <person name="Gevers D."/>
            <person name="Sibley C.D."/>
            <person name="Field T.R."/>
            <person name="Grinwis M."/>
            <person name="Eshaghurshan C.S."/>
            <person name="Surette M.G."/>
            <person name="Young S.K."/>
            <person name="Zeng Q."/>
            <person name="Gargeya S."/>
            <person name="Fitzgerald M."/>
            <person name="Haas B."/>
            <person name="Abouelleil A."/>
            <person name="Alvarado L."/>
            <person name="Arachchi H.M."/>
            <person name="Berlin A."/>
            <person name="Brown A."/>
            <person name="Chapman S.B."/>
            <person name="Chen Z."/>
            <person name="Dunbar C."/>
            <person name="Freedman E."/>
            <person name="Gearin G."/>
            <person name="Goldberg J."/>
            <person name="Griggs A."/>
            <person name="Gujja S."/>
            <person name="Heiman D."/>
            <person name="Howarth C."/>
            <person name="Larson L."/>
            <person name="Lui A."/>
            <person name="MacDonald P.J.P."/>
            <person name="Montmayeur A."/>
            <person name="Murphy C."/>
            <person name="Neiman D."/>
            <person name="Pearson M."/>
            <person name="Priest M."/>
            <person name="Roberts A."/>
            <person name="Saif S."/>
            <person name="Shea T."/>
            <person name="Shenoy N."/>
            <person name="Sisk P."/>
            <person name="Stolte C."/>
            <person name="Sykes S."/>
            <person name="Wortman J."/>
            <person name="Nusbaum C."/>
            <person name="Birren B."/>
        </authorList>
    </citation>
    <scope>NUCLEOTIDE SEQUENCE [LARGE SCALE GENOMIC DNA]</scope>
    <source>
        <strain evidence="8 9">C83</strain>
    </source>
</reference>
<dbReference type="GO" id="GO:0016787">
    <property type="term" value="F:hydrolase activity"/>
    <property type="evidence" value="ECO:0007669"/>
    <property type="project" value="UniProtKB-KW"/>
</dbReference>
<keyword evidence="1" id="KW-0547">Nucleotide-binding</keyword>
<dbReference type="InterPro" id="IPR050699">
    <property type="entry name" value="RNA-DNA_Helicase"/>
</dbReference>
<sequence>MGSSPAERYAAARALAKHEATRLARFEAQYDFPLDDFQLEGCRALEEGKSVLVAAPTGAGKTVVGEFAVYLGLMSGRKTFYTTPIKALSNQKYLDLVTRYGHDVVGLLTGDNSINPHAPIVVMTTEVLRNMLYAGSADLENLAYVVMDEVHYLADRFRGPVWEESIIHLEASVQVVALSATVSNAEEFGQWLEEVRGHCQVIVSEHRPVPLKQFMMVGRKLFPLYSHEDTDSGAVINRDLTSALHRARRAQGGYKRPPRPGRFPAPPSLTPPRRSVVIEALHKAHMLPAIVFVFSRNGCEEAVSQAMNAGINLTTAEEAQQIRRIIQANTAQLSGADLAAVGFYSWASALEHGIAAHHAGMLTAFKETVEQLFAQGLVKVVYATETLALGVNMPARTVVLESLRKWDGQAHNQLTPGQYTQLTGRAGRRGIDSIGYAVVLGAGQVEAQTVASLASKRSYPLKSAFTPNYNMAVNLLSRTNYNVARDILESSFAQFQADRAVVELAASARKARAKADNLSSQMRCSHGDYISYAQLLLDISSGDKELKQLISADETRYLTSQMRALKRGDVILLRVGRRSRHAVVLERRQDAAGLPLLSIVDETAKVQVLTPLELKGPAVVLGKMQLGHSVGARNHSALKKTAARLSQMVAGGDLKPAKLRAKQSVRTKQLRVRLDQLRSQLREHPCHSCPHREEHAVVGRKWAKAQREADRISARVHARTSSIARTFEAVCKVLEHFGYLEREADQLRPTARGKLLARIYAERDLLVAQCLVNGVWANLSPAQLAGVASSCVFEPRIGSKVAFSDGTLGKALRKTTDQAERIHVQELAVELARSGDAQWDLAEAINDWVNGADLKDVLALSEMGAGDFVRWCKQLLDLVRQMRSLALDGQLETIAVTDLVRLEAGLNRGVVAWSNV</sequence>
<dbReference type="SUPFAM" id="SSF52540">
    <property type="entry name" value="P-loop containing nucleoside triphosphate hydrolases"/>
    <property type="match status" value="1"/>
</dbReference>
<protein>
    <recommendedName>
        <fullName evidence="10">DEAD/DEAH box helicase</fullName>
    </recommendedName>
</protein>
<keyword evidence="4" id="KW-0067">ATP-binding</keyword>
<dbReference type="InterPro" id="IPR058621">
    <property type="entry name" value="SH3_HelY"/>
</dbReference>
<name>G9PE49_9ACTO</name>
<keyword evidence="9" id="KW-1185">Reference proteome</keyword>
<dbReference type="GO" id="GO:0070478">
    <property type="term" value="P:nuclear-transcribed mRNA catabolic process, 3'-5' exonucleolytic nonsense-mediated decay"/>
    <property type="evidence" value="ECO:0007669"/>
    <property type="project" value="TreeGrafter"/>
</dbReference>
<dbReference type="SMART" id="SM00490">
    <property type="entry name" value="HELICc"/>
    <property type="match status" value="1"/>
</dbReference>
<dbReference type="InterPro" id="IPR001650">
    <property type="entry name" value="Helicase_C-like"/>
</dbReference>
<dbReference type="Gene3D" id="1.10.3380.30">
    <property type="match status" value="1"/>
</dbReference>
<dbReference type="eggNOG" id="COG4581">
    <property type="taxonomic scope" value="Bacteria"/>
</dbReference>
<dbReference type="GO" id="GO:0003676">
    <property type="term" value="F:nucleic acid binding"/>
    <property type="evidence" value="ECO:0007669"/>
    <property type="project" value="InterPro"/>
</dbReference>
<evidence type="ECO:0000313" key="8">
    <source>
        <dbReference type="EMBL" id="EHM89029.1"/>
    </source>
</evidence>
<feature type="domain" description="Helicase C-terminal" evidence="7">
    <location>
        <begin position="277"/>
        <end position="477"/>
    </location>
</feature>
<dbReference type="GO" id="GO:0004386">
    <property type="term" value="F:helicase activity"/>
    <property type="evidence" value="ECO:0007669"/>
    <property type="project" value="UniProtKB-KW"/>
</dbReference>
<dbReference type="Pfam" id="PF26090">
    <property type="entry name" value="SH3_HelY"/>
    <property type="match status" value="1"/>
</dbReference>
<feature type="compositionally biased region" description="Pro residues" evidence="5">
    <location>
        <begin position="260"/>
        <end position="270"/>
    </location>
</feature>
<evidence type="ECO:0000256" key="1">
    <source>
        <dbReference type="ARBA" id="ARBA00022741"/>
    </source>
</evidence>
<dbReference type="Proteomes" id="UP000003822">
    <property type="component" value="Unassembled WGS sequence"/>
</dbReference>
<accession>G9PE49</accession>
<dbReference type="EMBL" id="ACRN01000002">
    <property type="protein sequence ID" value="EHM89029.1"/>
    <property type="molecule type" value="Genomic_DNA"/>
</dbReference>
<dbReference type="Pfam" id="PF00271">
    <property type="entry name" value="Helicase_C"/>
    <property type="match status" value="1"/>
</dbReference>
<evidence type="ECO:0000256" key="5">
    <source>
        <dbReference type="SAM" id="MobiDB-lite"/>
    </source>
</evidence>
<evidence type="ECO:0000256" key="2">
    <source>
        <dbReference type="ARBA" id="ARBA00022801"/>
    </source>
</evidence>
<dbReference type="GO" id="GO:0005524">
    <property type="term" value="F:ATP binding"/>
    <property type="evidence" value="ECO:0007669"/>
    <property type="project" value="UniProtKB-KW"/>
</dbReference>
<evidence type="ECO:0000256" key="4">
    <source>
        <dbReference type="ARBA" id="ARBA00022840"/>
    </source>
</evidence>
<dbReference type="Pfam" id="PF08148">
    <property type="entry name" value="DSHCT"/>
    <property type="match status" value="1"/>
</dbReference>
<keyword evidence="3" id="KW-0347">Helicase</keyword>
<dbReference type="GO" id="GO:0055087">
    <property type="term" value="C:Ski complex"/>
    <property type="evidence" value="ECO:0007669"/>
    <property type="project" value="TreeGrafter"/>
</dbReference>
<dbReference type="PROSITE" id="PS51194">
    <property type="entry name" value="HELICASE_CTER"/>
    <property type="match status" value="1"/>
</dbReference>
<gene>
    <name evidence="8" type="ORF">HMPREF0045_00442</name>
</gene>
<dbReference type="AlphaFoldDB" id="G9PE49"/>
<evidence type="ECO:0000259" key="7">
    <source>
        <dbReference type="PROSITE" id="PS51194"/>
    </source>
</evidence>
<dbReference type="InterPro" id="IPR012961">
    <property type="entry name" value="Ski2/MTR4_C"/>
</dbReference>
<dbReference type="Pfam" id="PF00270">
    <property type="entry name" value="DEAD"/>
    <property type="match status" value="1"/>
</dbReference>
<dbReference type="OrthoDB" id="3229913at2"/>
<dbReference type="CDD" id="cd18795">
    <property type="entry name" value="SF2_C_Ski2"/>
    <property type="match status" value="1"/>
</dbReference>
<dbReference type="PANTHER" id="PTHR12131">
    <property type="entry name" value="ATP-DEPENDENT RNA AND DNA HELICASE"/>
    <property type="match status" value="1"/>
</dbReference>
<organism evidence="8 9">
    <name type="scientific">Actinomyces graevenitzii C83</name>
    <dbReference type="NCBI Taxonomy" id="435830"/>
    <lineage>
        <taxon>Bacteria</taxon>
        <taxon>Bacillati</taxon>
        <taxon>Actinomycetota</taxon>
        <taxon>Actinomycetes</taxon>
        <taxon>Actinomycetales</taxon>
        <taxon>Actinomycetaceae</taxon>
        <taxon>Actinomyces</taxon>
    </lineage>
</organism>
<keyword evidence="2" id="KW-0378">Hydrolase</keyword>
<dbReference type="SMART" id="SM00487">
    <property type="entry name" value="DEXDc"/>
    <property type="match status" value="1"/>
</dbReference>
<evidence type="ECO:0008006" key="10">
    <source>
        <dbReference type="Google" id="ProtNLM"/>
    </source>
</evidence>
<feature type="region of interest" description="Disordered" evidence="5">
    <location>
        <begin position="249"/>
        <end position="270"/>
    </location>
</feature>
<dbReference type="RefSeq" id="WP_005985099.1">
    <property type="nucleotide sequence ID" value="NZ_JH470338.1"/>
</dbReference>
<dbReference type="InterPro" id="IPR027417">
    <property type="entry name" value="P-loop_NTPase"/>
</dbReference>
<comment type="caution">
    <text evidence="8">The sequence shown here is derived from an EMBL/GenBank/DDBJ whole genome shotgun (WGS) entry which is preliminary data.</text>
</comment>
<dbReference type="STRING" id="435830.HMPREF0045_00442"/>
<feature type="domain" description="Helicase ATP-binding" evidence="6">
    <location>
        <begin position="42"/>
        <end position="200"/>
    </location>
</feature>
<dbReference type="Gene3D" id="3.40.50.300">
    <property type="entry name" value="P-loop containing nucleotide triphosphate hydrolases"/>
    <property type="match status" value="2"/>
</dbReference>
<evidence type="ECO:0000256" key="3">
    <source>
        <dbReference type="ARBA" id="ARBA00022806"/>
    </source>
</evidence>
<dbReference type="InterPro" id="IPR011545">
    <property type="entry name" value="DEAD/DEAH_box_helicase_dom"/>
</dbReference>
<dbReference type="PATRIC" id="fig|435830.3.peg.429"/>
<dbReference type="PROSITE" id="PS51192">
    <property type="entry name" value="HELICASE_ATP_BIND_1"/>
    <property type="match status" value="1"/>
</dbReference>
<evidence type="ECO:0000313" key="9">
    <source>
        <dbReference type="Proteomes" id="UP000003822"/>
    </source>
</evidence>
<proteinExistence type="predicted"/>
<dbReference type="InterPro" id="IPR014001">
    <property type="entry name" value="Helicase_ATP-bd"/>
</dbReference>
<dbReference type="PANTHER" id="PTHR12131:SF1">
    <property type="entry name" value="ATP-DEPENDENT RNA HELICASE SUPV3L1, MITOCHONDRIAL-RELATED"/>
    <property type="match status" value="1"/>
</dbReference>